<sequence>MTILVTGATGNVGRPLVERLLAAGHRVRALTRDPARANLPEGARAVAGNLADAGSLAAAFEGVTAAHLITFDGADYSPLANGPAIVAAAVEAGVRRVTVLQGGLSRSPLEEAVAASDLEWTFVGPVEFMSNVLEWAGSVKEEGVVRDGFPEARSAMVHDADIAAVAAAALTSGGHAGREYVVTGPEVFTTADKVRVLGEVLGREIRFVELSLEQITAEWRRQGYSEEDVAFFLTVRADTPEVGRTVRPTVEQVTGRPPRTFRQWIEENAAAFS</sequence>
<comment type="caution">
    <text evidence="2">The sequence shown here is derived from an EMBL/GenBank/DDBJ whole genome shotgun (WGS) entry which is preliminary data.</text>
</comment>
<evidence type="ECO:0000313" key="3">
    <source>
        <dbReference type="Proteomes" id="UP001596096"/>
    </source>
</evidence>
<dbReference type="PANTHER" id="PTHR43162">
    <property type="match status" value="1"/>
</dbReference>
<proteinExistence type="predicted"/>
<dbReference type="InterPro" id="IPR008030">
    <property type="entry name" value="NmrA-like"/>
</dbReference>
<dbReference type="PANTHER" id="PTHR43162:SF1">
    <property type="entry name" value="PRESTALK A DIFFERENTIATION PROTEIN A"/>
    <property type="match status" value="1"/>
</dbReference>
<organism evidence="2 3">
    <name type="scientific">Nonomuraea harbinensis</name>
    <dbReference type="NCBI Taxonomy" id="1286938"/>
    <lineage>
        <taxon>Bacteria</taxon>
        <taxon>Bacillati</taxon>
        <taxon>Actinomycetota</taxon>
        <taxon>Actinomycetes</taxon>
        <taxon>Streptosporangiales</taxon>
        <taxon>Streptosporangiaceae</taxon>
        <taxon>Nonomuraea</taxon>
    </lineage>
</organism>
<dbReference type="Proteomes" id="UP001596096">
    <property type="component" value="Unassembled WGS sequence"/>
</dbReference>
<gene>
    <name evidence="2" type="ORF">ACFPUY_22985</name>
</gene>
<evidence type="ECO:0000313" key="2">
    <source>
        <dbReference type="EMBL" id="MFC5817977.1"/>
    </source>
</evidence>
<feature type="domain" description="NmrA-like" evidence="1">
    <location>
        <begin position="2"/>
        <end position="97"/>
    </location>
</feature>
<dbReference type="RefSeq" id="WP_219545694.1">
    <property type="nucleotide sequence ID" value="NZ_JAHKRN010000018.1"/>
</dbReference>
<reference evidence="3" key="1">
    <citation type="journal article" date="2019" name="Int. J. Syst. Evol. Microbiol.">
        <title>The Global Catalogue of Microorganisms (GCM) 10K type strain sequencing project: providing services to taxonomists for standard genome sequencing and annotation.</title>
        <authorList>
            <consortium name="The Broad Institute Genomics Platform"/>
            <consortium name="The Broad Institute Genome Sequencing Center for Infectious Disease"/>
            <person name="Wu L."/>
            <person name="Ma J."/>
        </authorList>
    </citation>
    <scope>NUCLEOTIDE SEQUENCE [LARGE SCALE GENOMIC DNA]</scope>
    <source>
        <strain evidence="3">CGMCC 4.7106</strain>
    </source>
</reference>
<keyword evidence="3" id="KW-1185">Reference proteome</keyword>
<accession>A0ABW1BY14</accession>
<dbReference type="Pfam" id="PF05368">
    <property type="entry name" value="NmrA"/>
    <property type="match status" value="1"/>
</dbReference>
<protein>
    <submittedName>
        <fullName evidence="2">NAD(P)H-binding protein</fullName>
    </submittedName>
</protein>
<evidence type="ECO:0000259" key="1">
    <source>
        <dbReference type="Pfam" id="PF05368"/>
    </source>
</evidence>
<name>A0ABW1BY14_9ACTN</name>
<dbReference type="EMBL" id="JBHSNW010000011">
    <property type="protein sequence ID" value="MFC5817977.1"/>
    <property type="molecule type" value="Genomic_DNA"/>
</dbReference>
<dbReference type="InterPro" id="IPR051604">
    <property type="entry name" value="Ergot_Alk_Oxidoreductase"/>
</dbReference>